<keyword evidence="2" id="KW-0808">Transferase</keyword>
<dbReference type="EMBL" id="FNXG01000008">
    <property type="protein sequence ID" value="SEI12087.1"/>
    <property type="molecule type" value="Genomic_DNA"/>
</dbReference>
<keyword evidence="4" id="KW-0862">Zinc</keyword>
<dbReference type="Gene3D" id="3.20.20.70">
    <property type="entry name" value="Aldolase class I"/>
    <property type="match status" value="1"/>
</dbReference>
<name>A0A1H6NAV1_9RHOB</name>
<dbReference type="InterPro" id="IPR008567">
    <property type="entry name" value="BKACE"/>
</dbReference>
<evidence type="ECO:0000256" key="3">
    <source>
        <dbReference type="ARBA" id="ARBA00022723"/>
    </source>
</evidence>
<sequence length="310" mass="33656">MRPSSKVIVSCAITGSIHTPTMSPHLPVSAETIGTQAIDAARAGAAILHLHARVEGTGAPSQKPEDYARFLPRIRDNCDAVVNITTGGGLGMSLEDRLAPALAFAPELASMNMGSLNFNISGAASKIKEFQHDWERPYLEMTQDFILSNTFTQIERGIRALSEQGTRFEYECYDVGHLYNLAHFLDRGLVDGPLFVQGVFGILGGIAAETEHLLHMRRTADRLFGDQYVMSVLAAGRHQMPMAVTNATLGGHVRVGLEDSIYIAKGELAQSNAQQVEKITRILNELSIETATPDEARTMLGLKGAAHVKF</sequence>
<organism evidence="5 6">
    <name type="scientific">Paracoccus alkenifer</name>
    <dbReference type="NCBI Taxonomy" id="65735"/>
    <lineage>
        <taxon>Bacteria</taxon>
        <taxon>Pseudomonadati</taxon>
        <taxon>Pseudomonadota</taxon>
        <taxon>Alphaproteobacteria</taxon>
        <taxon>Rhodobacterales</taxon>
        <taxon>Paracoccaceae</taxon>
        <taxon>Paracoccus</taxon>
    </lineage>
</organism>
<proteinExistence type="predicted"/>
<dbReference type="InterPro" id="IPR013785">
    <property type="entry name" value="Aldolase_TIM"/>
</dbReference>
<dbReference type="Pfam" id="PF05853">
    <property type="entry name" value="BKACE"/>
    <property type="match status" value="1"/>
</dbReference>
<accession>A0A1H6NAV1</accession>
<reference evidence="6" key="1">
    <citation type="submission" date="2016-10" db="EMBL/GenBank/DDBJ databases">
        <authorList>
            <person name="Varghese N."/>
            <person name="Submissions S."/>
        </authorList>
    </citation>
    <scope>NUCLEOTIDE SEQUENCE [LARGE SCALE GENOMIC DNA]</scope>
    <source>
        <strain evidence="6">DSM 11593</strain>
    </source>
</reference>
<comment type="cofactor">
    <cofactor evidence="1">
        <name>Zn(2+)</name>
        <dbReference type="ChEBI" id="CHEBI:29105"/>
    </cofactor>
</comment>
<dbReference type="OrthoDB" id="9805277at2"/>
<evidence type="ECO:0000313" key="6">
    <source>
        <dbReference type="Proteomes" id="UP000199125"/>
    </source>
</evidence>
<dbReference type="Proteomes" id="UP000199125">
    <property type="component" value="Unassembled WGS sequence"/>
</dbReference>
<dbReference type="PANTHER" id="PTHR37418:SF2">
    <property type="entry name" value="3-KETO-5-AMINOHEXANOATE CLEAVAGE ENZYME"/>
    <property type="match status" value="1"/>
</dbReference>
<dbReference type="RefSeq" id="WP_090848983.1">
    <property type="nucleotide sequence ID" value="NZ_FNXG01000008.1"/>
</dbReference>
<dbReference type="GO" id="GO:0043720">
    <property type="term" value="F:3-keto-5-aminohexanoate cleavage activity"/>
    <property type="evidence" value="ECO:0007669"/>
    <property type="project" value="InterPro"/>
</dbReference>
<gene>
    <name evidence="5" type="ORF">SAMN04488075_3060</name>
</gene>
<dbReference type="AlphaFoldDB" id="A0A1H6NAV1"/>
<dbReference type="GO" id="GO:0046872">
    <property type="term" value="F:metal ion binding"/>
    <property type="evidence" value="ECO:0007669"/>
    <property type="project" value="UniProtKB-KW"/>
</dbReference>
<protein>
    <submittedName>
        <fullName evidence="5">Uncharacterized conserved protein, DUF849 family</fullName>
    </submittedName>
</protein>
<evidence type="ECO:0000313" key="5">
    <source>
        <dbReference type="EMBL" id="SEI12087.1"/>
    </source>
</evidence>
<dbReference type="PANTHER" id="PTHR37418">
    <property type="entry name" value="3-KETO-5-AMINOHEXANOATE CLEAVAGE ENZYME-RELATED"/>
    <property type="match status" value="1"/>
</dbReference>
<evidence type="ECO:0000256" key="2">
    <source>
        <dbReference type="ARBA" id="ARBA00022679"/>
    </source>
</evidence>
<evidence type="ECO:0000256" key="4">
    <source>
        <dbReference type="ARBA" id="ARBA00022833"/>
    </source>
</evidence>
<keyword evidence="3" id="KW-0479">Metal-binding</keyword>
<dbReference type="STRING" id="65735.SAMN04488075_3060"/>
<evidence type="ECO:0000256" key="1">
    <source>
        <dbReference type="ARBA" id="ARBA00001947"/>
    </source>
</evidence>
<keyword evidence="6" id="KW-1185">Reference proteome</keyword>